<keyword evidence="2 5" id="KW-0812">Transmembrane</keyword>
<evidence type="ECO:0008006" key="8">
    <source>
        <dbReference type="Google" id="ProtNLM"/>
    </source>
</evidence>
<reference evidence="6" key="2">
    <citation type="submission" date="2020-09" db="EMBL/GenBank/DDBJ databases">
        <authorList>
            <person name="Sun Q."/>
            <person name="Kim S."/>
        </authorList>
    </citation>
    <scope>NUCLEOTIDE SEQUENCE</scope>
    <source>
        <strain evidence="6">KCTC 42590</strain>
    </source>
</reference>
<gene>
    <name evidence="6" type="ORF">GCM10017044_00100</name>
</gene>
<evidence type="ECO:0000313" key="6">
    <source>
        <dbReference type="EMBL" id="GHF10395.1"/>
    </source>
</evidence>
<evidence type="ECO:0000256" key="2">
    <source>
        <dbReference type="ARBA" id="ARBA00022692"/>
    </source>
</evidence>
<feature type="transmembrane region" description="Helical" evidence="5">
    <location>
        <begin position="12"/>
        <end position="40"/>
    </location>
</feature>
<dbReference type="InterPro" id="IPR019109">
    <property type="entry name" value="MamF_MmsF"/>
</dbReference>
<evidence type="ECO:0000256" key="1">
    <source>
        <dbReference type="ARBA" id="ARBA00004141"/>
    </source>
</evidence>
<evidence type="ECO:0000256" key="5">
    <source>
        <dbReference type="SAM" id="Phobius"/>
    </source>
</evidence>
<keyword evidence="3 5" id="KW-1133">Transmembrane helix</keyword>
<keyword evidence="7" id="KW-1185">Reference proteome</keyword>
<dbReference type="RefSeq" id="WP_191249524.1">
    <property type="nucleotide sequence ID" value="NZ_BNCI01000001.1"/>
</dbReference>
<evidence type="ECO:0000313" key="7">
    <source>
        <dbReference type="Proteomes" id="UP000630923"/>
    </source>
</evidence>
<dbReference type="AlphaFoldDB" id="A0A919AKK1"/>
<evidence type="ECO:0000256" key="4">
    <source>
        <dbReference type="ARBA" id="ARBA00023136"/>
    </source>
</evidence>
<feature type="transmembrane region" description="Helical" evidence="5">
    <location>
        <begin position="60"/>
        <end position="92"/>
    </location>
</feature>
<comment type="subcellular location">
    <subcellularLocation>
        <location evidence="1">Membrane</location>
        <topology evidence="1">Multi-pass membrane protein</topology>
    </subcellularLocation>
</comment>
<sequence length="115" mass="12783">MENQELKSQWHIVMIVYGLYALGILTGGLFALVGVIIAHLKSGQVDGVIQSHLSYQIRTFWYGIIGAIVGVLTMIVGIGFLILFAVVVWQLIRIIKGFLRANERSPIDDPNTLLF</sequence>
<dbReference type="Pfam" id="PF09685">
    <property type="entry name" value="MamF_MmsF"/>
    <property type="match status" value="1"/>
</dbReference>
<keyword evidence="4 5" id="KW-0472">Membrane</keyword>
<comment type="caution">
    <text evidence="6">The sequence shown here is derived from an EMBL/GenBank/DDBJ whole genome shotgun (WGS) entry which is preliminary data.</text>
</comment>
<proteinExistence type="predicted"/>
<protein>
    <recommendedName>
        <fullName evidence="8">DUF4870 domain-containing protein</fullName>
    </recommendedName>
</protein>
<organism evidence="6 7">
    <name type="scientific">Kordiimonas sediminis</name>
    <dbReference type="NCBI Taxonomy" id="1735581"/>
    <lineage>
        <taxon>Bacteria</taxon>
        <taxon>Pseudomonadati</taxon>
        <taxon>Pseudomonadota</taxon>
        <taxon>Alphaproteobacteria</taxon>
        <taxon>Kordiimonadales</taxon>
        <taxon>Kordiimonadaceae</taxon>
        <taxon>Kordiimonas</taxon>
    </lineage>
</organism>
<reference evidence="6" key="1">
    <citation type="journal article" date="2014" name="Int. J. Syst. Evol. Microbiol.">
        <title>Complete genome sequence of Corynebacterium casei LMG S-19264T (=DSM 44701T), isolated from a smear-ripened cheese.</title>
        <authorList>
            <consortium name="US DOE Joint Genome Institute (JGI-PGF)"/>
            <person name="Walter F."/>
            <person name="Albersmeier A."/>
            <person name="Kalinowski J."/>
            <person name="Ruckert C."/>
        </authorList>
    </citation>
    <scope>NUCLEOTIDE SEQUENCE</scope>
    <source>
        <strain evidence="6">KCTC 42590</strain>
    </source>
</reference>
<name>A0A919AKK1_9PROT</name>
<dbReference type="EMBL" id="BNCI01000001">
    <property type="protein sequence ID" value="GHF10395.1"/>
    <property type="molecule type" value="Genomic_DNA"/>
</dbReference>
<accession>A0A919AKK1</accession>
<evidence type="ECO:0000256" key="3">
    <source>
        <dbReference type="ARBA" id="ARBA00022989"/>
    </source>
</evidence>
<dbReference type="Proteomes" id="UP000630923">
    <property type="component" value="Unassembled WGS sequence"/>
</dbReference>